<accession>A0A561T1C8</accession>
<dbReference type="PANTHER" id="PTHR48086">
    <property type="entry name" value="SODIUM/PROLINE SYMPORTER-RELATED"/>
    <property type="match status" value="1"/>
</dbReference>
<feature type="transmembrane region" description="Helical" evidence="8">
    <location>
        <begin position="41"/>
        <end position="64"/>
    </location>
</feature>
<dbReference type="OrthoDB" id="9789704at2"/>
<evidence type="ECO:0000256" key="6">
    <source>
        <dbReference type="ARBA" id="ARBA00023136"/>
    </source>
</evidence>
<dbReference type="PROSITE" id="PS50283">
    <property type="entry name" value="NA_SOLUT_SYMP_3"/>
    <property type="match status" value="1"/>
</dbReference>
<dbReference type="GO" id="GO:0022857">
    <property type="term" value="F:transmembrane transporter activity"/>
    <property type="evidence" value="ECO:0007669"/>
    <property type="project" value="InterPro"/>
</dbReference>
<feature type="transmembrane region" description="Helical" evidence="8">
    <location>
        <begin position="113"/>
        <end position="142"/>
    </location>
</feature>
<gene>
    <name evidence="9" type="ORF">FHX44_116867</name>
</gene>
<keyword evidence="4 8" id="KW-0812">Transmembrane</keyword>
<keyword evidence="5 8" id="KW-1133">Transmembrane helix</keyword>
<dbReference type="InterPro" id="IPR050277">
    <property type="entry name" value="Sodium:Solute_Symporter"/>
</dbReference>
<dbReference type="PANTHER" id="PTHR48086:SF7">
    <property type="entry name" value="SODIUM-SOLUTE SYMPORTER-RELATED"/>
    <property type="match status" value="1"/>
</dbReference>
<evidence type="ECO:0000256" key="1">
    <source>
        <dbReference type="ARBA" id="ARBA00004141"/>
    </source>
</evidence>
<feature type="transmembrane region" description="Helical" evidence="8">
    <location>
        <begin position="148"/>
        <end position="168"/>
    </location>
</feature>
<evidence type="ECO:0000256" key="4">
    <source>
        <dbReference type="ARBA" id="ARBA00022692"/>
    </source>
</evidence>
<feature type="transmembrane region" description="Helical" evidence="8">
    <location>
        <begin position="402"/>
        <end position="424"/>
    </location>
</feature>
<dbReference type="GO" id="GO:0005886">
    <property type="term" value="C:plasma membrane"/>
    <property type="evidence" value="ECO:0007669"/>
    <property type="project" value="TreeGrafter"/>
</dbReference>
<comment type="similarity">
    <text evidence="2 7">Belongs to the sodium:solute symporter (SSF) (TC 2.A.21) family.</text>
</comment>
<sequence>MDVAVVVAYLVAMIAFGFWGKRRARTESDFLVAGRRLGPLLYAGTLSALVLGGASTIGGVGLGYEYGLSGMWLVVAIGTGVLLLSLLFAGRIQRLRVYTVSQMLQLRYGPGSSVLSGVVMFGYTLMLTVTSTIAYATIFAALLDLPRVPSILVGGLVVVIYSALGGMWSITLTDFVQFFIQTVGIFLILLPVVLVQAGGFAAVPPEALSPTTIGGETILTYFVIYTFGLLIGQDIWQRVFTARSPGVARWAGAAAGVYCLLYGVAGALVGMGASVLVPGLEEPGDAFTAVVGATMTPVLAGLVLAAALAAVMSTASGSLIATATVFGQDIAQRLRGRADGSEAEHVRGHRLLVIAFGVVAIVIACLLQDVVGALTIAYDILVGGLLVPILGGLVWRRATIVGAVAAMAVGTVGTLVTMAVVGDIDANEPIYVGLAAGLAVFVVGSLVSRPTAPDVLAEWDRRSSGAAAEAPVA</sequence>
<dbReference type="CDD" id="cd11479">
    <property type="entry name" value="SLC5sbd_u3"/>
    <property type="match status" value="1"/>
</dbReference>
<feature type="transmembrane region" description="Helical" evidence="8">
    <location>
        <begin position="430"/>
        <end position="447"/>
    </location>
</feature>
<evidence type="ECO:0000256" key="3">
    <source>
        <dbReference type="ARBA" id="ARBA00022448"/>
    </source>
</evidence>
<dbReference type="Pfam" id="PF00474">
    <property type="entry name" value="SSF"/>
    <property type="match status" value="1"/>
</dbReference>
<feature type="transmembrane region" description="Helical" evidence="8">
    <location>
        <begin position="257"/>
        <end position="278"/>
    </location>
</feature>
<reference evidence="9 10" key="1">
    <citation type="submission" date="2019-06" db="EMBL/GenBank/DDBJ databases">
        <title>Sequencing the genomes of 1000 actinobacteria strains.</title>
        <authorList>
            <person name="Klenk H.-P."/>
        </authorList>
    </citation>
    <scope>NUCLEOTIDE SEQUENCE [LARGE SCALE GENOMIC DNA]</scope>
    <source>
        <strain evidence="9 10">DSM 45671</strain>
    </source>
</reference>
<feature type="transmembrane region" description="Helical" evidence="8">
    <location>
        <begin position="70"/>
        <end position="92"/>
    </location>
</feature>
<proteinExistence type="inferred from homology"/>
<evidence type="ECO:0000256" key="2">
    <source>
        <dbReference type="ARBA" id="ARBA00006434"/>
    </source>
</evidence>
<organism evidence="9 10">
    <name type="scientific">Pseudonocardia hierapolitana</name>
    <dbReference type="NCBI Taxonomy" id="1128676"/>
    <lineage>
        <taxon>Bacteria</taxon>
        <taxon>Bacillati</taxon>
        <taxon>Actinomycetota</taxon>
        <taxon>Actinomycetes</taxon>
        <taxon>Pseudonocardiales</taxon>
        <taxon>Pseudonocardiaceae</taxon>
        <taxon>Pseudonocardia</taxon>
    </lineage>
</organism>
<evidence type="ECO:0000256" key="8">
    <source>
        <dbReference type="SAM" id="Phobius"/>
    </source>
</evidence>
<evidence type="ECO:0000313" key="10">
    <source>
        <dbReference type="Proteomes" id="UP000321261"/>
    </source>
</evidence>
<dbReference type="Proteomes" id="UP000321261">
    <property type="component" value="Unassembled WGS sequence"/>
</dbReference>
<dbReference type="InterPro" id="IPR038377">
    <property type="entry name" value="Na/Glc_symporter_sf"/>
</dbReference>
<dbReference type="Gene3D" id="1.20.1730.10">
    <property type="entry name" value="Sodium/glucose cotransporter"/>
    <property type="match status" value="1"/>
</dbReference>
<feature type="transmembrane region" description="Helical" evidence="8">
    <location>
        <begin position="376"/>
        <end position="395"/>
    </location>
</feature>
<evidence type="ECO:0000256" key="5">
    <source>
        <dbReference type="ARBA" id="ARBA00022989"/>
    </source>
</evidence>
<feature type="transmembrane region" description="Helical" evidence="8">
    <location>
        <begin position="218"/>
        <end position="236"/>
    </location>
</feature>
<dbReference type="InterPro" id="IPR001734">
    <property type="entry name" value="Na/solute_symporter"/>
</dbReference>
<feature type="transmembrane region" description="Helical" evidence="8">
    <location>
        <begin position="298"/>
        <end position="327"/>
    </location>
</feature>
<dbReference type="AlphaFoldDB" id="A0A561T1C8"/>
<feature type="transmembrane region" description="Helical" evidence="8">
    <location>
        <begin position="175"/>
        <end position="198"/>
    </location>
</feature>
<feature type="transmembrane region" description="Helical" evidence="8">
    <location>
        <begin position="6"/>
        <end position="21"/>
    </location>
</feature>
<evidence type="ECO:0000256" key="7">
    <source>
        <dbReference type="RuleBase" id="RU362091"/>
    </source>
</evidence>
<comment type="caution">
    <text evidence="9">The sequence shown here is derived from an EMBL/GenBank/DDBJ whole genome shotgun (WGS) entry which is preliminary data.</text>
</comment>
<keyword evidence="10" id="KW-1185">Reference proteome</keyword>
<evidence type="ECO:0000313" key="9">
    <source>
        <dbReference type="EMBL" id="TWF80924.1"/>
    </source>
</evidence>
<protein>
    <submittedName>
        <fullName evidence="9">SSS family solute:Na+ symporter</fullName>
    </submittedName>
</protein>
<comment type="subcellular location">
    <subcellularLocation>
        <location evidence="1">Membrane</location>
        <topology evidence="1">Multi-pass membrane protein</topology>
    </subcellularLocation>
</comment>
<dbReference type="EMBL" id="VIWU01000001">
    <property type="protein sequence ID" value="TWF80924.1"/>
    <property type="molecule type" value="Genomic_DNA"/>
</dbReference>
<feature type="transmembrane region" description="Helical" evidence="8">
    <location>
        <begin position="351"/>
        <end position="370"/>
    </location>
</feature>
<name>A0A561T1C8_9PSEU</name>
<keyword evidence="3" id="KW-0813">Transport</keyword>
<keyword evidence="6 8" id="KW-0472">Membrane</keyword>